<keyword evidence="3" id="KW-1185">Reference proteome</keyword>
<comment type="caution">
    <text evidence="2">The sequence shown here is derived from an EMBL/GenBank/DDBJ whole genome shotgun (WGS) entry which is preliminary data.</text>
</comment>
<evidence type="ECO:0000313" key="3">
    <source>
        <dbReference type="Proteomes" id="UP000823388"/>
    </source>
</evidence>
<feature type="compositionally biased region" description="Low complexity" evidence="1">
    <location>
        <begin position="304"/>
        <end position="314"/>
    </location>
</feature>
<gene>
    <name evidence="2" type="ORF">PVAP13_2KG357744</name>
</gene>
<evidence type="ECO:0000313" key="2">
    <source>
        <dbReference type="EMBL" id="KAG2640472.1"/>
    </source>
</evidence>
<proteinExistence type="predicted"/>
<dbReference type="Proteomes" id="UP000823388">
    <property type="component" value="Chromosome 2K"/>
</dbReference>
<accession>A0A8T0VWF3</accession>
<reference evidence="2" key="1">
    <citation type="submission" date="2020-05" db="EMBL/GenBank/DDBJ databases">
        <title>WGS assembly of Panicum virgatum.</title>
        <authorList>
            <person name="Lovell J.T."/>
            <person name="Jenkins J."/>
            <person name="Shu S."/>
            <person name="Juenger T.E."/>
            <person name="Schmutz J."/>
        </authorList>
    </citation>
    <scope>NUCLEOTIDE SEQUENCE</scope>
    <source>
        <strain evidence="2">AP13</strain>
    </source>
</reference>
<dbReference type="AlphaFoldDB" id="A0A8T0VWF3"/>
<name>A0A8T0VWF3_PANVG</name>
<dbReference type="EMBL" id="CM029039">
    <property type="protein sequence ID" value="KAG2640472.1"/>
    <property type="molecule type" value="Genomic_DNA"/>
</dbReference>
<feature type="region of interest" description="Disordered" evidence="1">
    <location>
        <begin position="297"/>
        <end position="326"/>
    </location>
</feature>
<organism evidence="2 3">
    <name type="scientific">Panicum virgatum</name>
    <name type="common">Blackwell switchgrass</name>
    <dbReference type="NCBI Taxonomy" id="38727"/>
    <lineage>
        <taxon>Eukaryota</taxon>
        <taxon>Viridiplantae</taxon>
        <taxon>Streptophyta</taxon>
        <taxon>Embryophyta</taxon>
        <taxon>Tracheophyta</taxon>
        <taxon>Spermatophyta</taxon>
        <taxon>Magnoliopsida</taxon>
        <taxon>Liliopsida</taxon>
        <taxon>Poales</taxon>
        <taxon>Poaceae</taxon>
        <taxon>PACMAD clade</taxon>
        <taxon>Panicoideae</taxon>
        <taxon>Panicodae</taxon>
        <taxon>Paniceae</taxon>
        <taxon>Panicinae</taxon>
        <taxon>Panicum</taxon>
        <taxon>Panicum sect. Hiantes</taxon>
    </lineage>
</organism>
<sequence length="388" mass="40835">MPPNQKLHLPPPSPALCFASGDDLPRRLAPSAASLWNVATGLRLNISSAPPLTTRRAPPKRLGSPTEALVLGAAAAAGAPVFGVPRQGYQRALKQRCFAGVAPRRRQLFGLAQRYSEYTPWSPTTARQAAGAPSTAELHFPRVTARRQRPRCSVPPPAAAAAPQCHARTTGSVDGACWARSLAPSSPAGGGGRHSQRPGVDGISFTVHPRAHGSHRIRILRSGLSKRHPTPSREASAALQRRFAGLAAALRRSAASRAHAGLLMPFNLKLHLPNVATLCYVSSFFLLTAWTRPGYDSSGRRRLATSTAGAAAAAQRRRAHPPGAPPSCPWCSVPPPPPAAPVCHTRGYNGFEARAMPSSRPRSQAPGLPARRPVALAAVGNVQGVDGI</sequence>
<protein>
    <submittedName>
        <fullName evidence="2">Uncharacterized protein</fullName>
    </submittedName>
</protein>
<evidence type="ECO:0000256" key="1">
    <source>
        <dbReference type="SAM" id="MobiDB-lite"/>
    </source>
</evidence>